<dbReference type="GO" id="GO:0016020">
    <property type="term" value="C:membrane"/>
    <property type="evidence" value="ECO:0007669"/>
    <property type="project" value="UniProtKB-SubCell"/>
</dbReference>
<keyword evidence="7" id="KW-1185">Reference proteome</keyword>
<dbReference type="EMBL" id="MWPH01000005">
    <property type="protein sequence ID" value="OVE82884.1"/>
    <property type="molecule type" value="Genomic_DNA"/>
</dbReference>
<organism evidence="6 7">
    <name type="scientific">Natronolimnobius baerhuensis</name>
    <dbReference type="NCBI Taxonomy" id="253108"/>
    <lineage>
        <taxon>Archaea</taxon>
        <taxon>Methanobacteriati</taxon>
        <taxon>Methanobacteriota</taxon>
        <taxon>Stenosarchaea group</taxon>
        <taxon>Halobacteria</taxon>
        <taxon>Halobacteriales</taxon>
        <taxon>Natrialbaceae</taxon>
        <taxon>Natronolimnobius</taxon>
    </lineage>
</organism>
<keyword evidence="3 5" id="KW-1133">Transmembrane helix</keyword>
<feature type="transmembrane region" description="Helical" evidence="5">
    <location>
        <begin position="48"/>
        <end position="66"/>
    </location>
</feature>
<dbReference type="Pfam" id="PF01758">
    <property type="entry name" value="SBF"/>
    <property type="match status" value="1"/>
</dbReference>
<evidence type="ECO:0000256" key="2">
    <source>
        <dbReference type="ARBA" id="ARBA00022692"/>
    </source>
</evidence>
<name>A0A202E3V2_9EURY</name>
<dbReference type="Proteomes" id="UP000196084">
    <property type="component" value="Unassembled WGS sequence"/>
</dbReference>
<feature type="transmembrane region" description="Helical" evidence="5">
    <location>
        <begin position="172"/>
        <end position="189"/>
    </location>
</feature>
<dbReference type="InterPro" id="IPR004710">
    <property type="entry name" value="Bilac:Na_transpt"/>
</dbReference>
<sequence>MLEGPVGTAIDLLTAVFVLATMLSTGLGVPVSRLVASLEQRWLVVRSLLSNLVLVPLLAVVLIAVVPMDSSYAIGLLLVAIAPGAPFGPKLAEISRSNIAFASGLMVLLCLVSVVTIPLSMALLIPDGAAVDPMTVAQVVIIAQLAPLLVGLGIRRRFRSVATRLLEPMRRLSTYSMLLLTVLLVPATASEFVSLLGTGVLSVSVAVVVGSIALGYALGGPAVGTREALATTTAARNIAIALLVATTTFADTRVLAVTLVFGTVGLVVSVVTAGIWRTDDPQ</sequence>
<evidence type="ECO:0000256" key="3">
    <source>
        <dbReference type="ARBA" id="ARBA00022989"/>
    </source>
</evidence>
<feature type="transmembrane region" description="Helical" evidence="5">
    <location>
        <begin position="12"/>
        <end position="36"/>
    </location>
</feature>
<evidence type="ECO:0000313" key="6">
    <source>
        <dbReference type="EMBL" id="OVE82884.1"/>
    </source>
</evidence>
<dbReference type="OrthoDB" id="111412at2157"/>
<dbReference type="RefSeq" id="WP_054861925.1">
    <property type="nucleotide sequence ID" value="NZ_MWPH01000005.1"/>
</dbReference>
<gene>
    <name evidence="6" type="ORF">B2G88_17925</name>
</gene>
<dbReference type="AlphaFoldDB" id="A0A202E3V2"/>
<feature type="transmembrane region" description="Helical" evidence="5">
    <location>
        <begin position="72"/>
        <end position="92"/>
    </location>
</feature>
<evidence type="ECO:0000256" key="5">
    <source>
        <dbReference type="SAM" id="Phobius"/>
    </source>
</evidence>
<feature type="transmembrane region" description="Helical" evidence="5">
    <location>
        <begin position="195"/>
        <end position="216"/>
    </location>
</feature>
<dbReference type="PANTHER" id="PTHR10361:SF28">
    <property type="entry name" value="P3 PROTEIN-RELATED"/>
    <property type="match status" value="1"/>
</dbReference>
<proteinExistence type="predicted"/>
<dbReference type="InterPro" id="IPR002657">
    <property type="entry name" value="BilAc:Na_symport/Acr3"/>
</dbReference>
<feature type="transmembrane region" description="Helical" evidence="5">
    <location>
        <begin position="135"/>
        <end position="152"/>
    </location>
</feature>
<feature type="transmembrane region" description="Helical" evidence="5">
    <location>
        <begin position="99"/>
        <end position="123"/>
    </location>
</feature>
<comment type="caution">
    <text evidence="6">The sequence shown here is derived from an EMBL/GenBank/DDBJ whole genome shotgun (WGS) entry which is preliminary data.</text>
</comment>
<evidence type="ECO:0000256" key="1">
    <source>
        <dbReference type="ARBA" id="ARBA00004141"/>
    </source>
</evidence>
<keyword evidence="2 5" id="KW-0812">Transmembrane</keyword>
<dbReference type="Gene3D" id="1.20.1530.20">
    <property type="match status" value="1"/>
</dbReference>
<feature type="transmembrane region" description="Helical" evidence="5">
    <location>
        <begin position="255"/>
        <end position="276"/>
    </location>
</feature>
<protein>
    <submittedName>
        <fullName evidence="6">Sodium symporter</fullName>
    </submittedName>
</protein>
<keyword evidence="4 5" id="KW-0472">Membrane</keyword>
<comment type="subcellular location">
    <subcellularLocation>
        <location evidence="1">Membrane</location>
        <topology evidence="1">Multi-pass membrane protein</topology>
    </subcellularLocation>
</comment>
<reference evidence="6 7" key="1">
    <citation type="submission" date="2017-02" db="EMBL/GenBank/DDBJ databases">
        <title>Natronthermophilus aegyptiacus gen. nov.,sp. nov., an aerobic, extremely halophilic alkalithermophilic archaeon isolated from the athalassohaline Wadi An Natrun, Egypt.</title>
        <authorList>
            <person name="Zhao B."/>
        </authorList>
    </citation>
    <scope>NUCLEOTIDE SEQUENCE [LARGE SCALE GENOMIC DNA]</scope>
    <source>
        <strain evidence="6 7">CGMCC 1.3597</strain>
    </source>
</reference>
<evidence type="ECO:0000313" key="7">
    <source>
        <dbReference type="Proteomes" id="UP000196084"/>
    </source>
</evidence>
<dbReference type="InterPro" id="IPR038770">
    <property type="entry name" value="Na+/solute_symporter_sf"/>
</dbReference>
<evidence type="ECO:0000256" key="4">
    <source>
        <dbReference type="ARBA" id="ARBA00023136"/>
    </source>
</evidence>
<dbReference type="PANTHER" id="PTHR10361">
    <property type="entry name" value="SODIUM-BILE ACID COTRANSPORTER"/>
    <property type="match status" value="1"/>
</dbReference>
<accession>A0A202E3V2</accession>